<name>A0A4C1UA34_EUMVA</name>
<dbReference type="AlphaFoldDB" id="A0A4C1UA34"/>
<comment type="caution">
    <text evidence="2">The sequence shown here is derived from an EMBL/GenBank/DDBJ whole genome shotgun (WGS) entry which is preliminary data.</text>
</comment>
<gene>
    <name evidence="2" type="ORF">EVAR_13536_1</name>
</gene>
<accession>A0A4C1UA34</accession>
<evidence type="ECO:0000256" key="1">
    <source>
        <dbReference type="SAM" id="MobiDB-lite"/>
    </source>
</evidence>
<keyword evidence="3" id="KW-1185">Reference proteome</keyword>
<dbReference type="EMBL" id="BGZK01000143">
    <property type="protein sequence ID" value="GBP22746.1"/>
    <property type="molecule type" value="Genomic_DNA"/>
</dbReference>
<reference evidence="2 3" key="1">
    <citation type="journal article" date="2019" name="Commun. Biol.">
        <title>The bagworm genome reveals a unique fibroin gene that provides high tensile strength.</title>
        <authorList>
            <person name="Kono N."/>
            <person name="Nakamura H."/>
            <person name="Ohtoshi R."/>
            <person name="Tomita M."/>
            <person name="Numata K."/>
            <person name="Arakawa K."/>
        </authorList>
    </citation>
    <scope>NUCLEOTIDE SEQUENCE [LARGE SCALE GENOMIC DNA]</scope>
</reference>
<evidence type="ECO:0000313" key="2">
    <source>
        <dbReference type="EMBL" id="GBP22746.1"/>
    </source>
</evidence>
<protein>
    <submittedName>
        <fullName evidence="2">Uncharacterized protein</fullName>
    </submittedName>
</protein>
<proteinExistence type="predicted"/>
<feature type="region of interest" description="Disordered" evidence="1">
    <location>
        <begin position="157"/>
        <end position="184"/>
    </location>
</feature>
<dbReference type="Proteomes" id="UP000299102">
    <property type="component" value="Unassembled WGS sequence"/>
</dbReference>
<organism evidence="2 3">
    <name type="scientific">Eumeta variegata</name>
    <name type="common">Bagworm moth</name>
    <name type="synonym">Eumeta japonica</name>
    <dbReference type="NCBI Taxonomy" id="151549"/>
    <lineage>
        <taxon>Eukaryota</taxon>
        <taxon>Metazoa</taxon>
        <taxon>Ecdysozoa</taxon>
        <taxon>Arthropoda</taxon>
        <taxon>Hexapoda</taxon>
        <taxon>Insecta</taxon>
        <taxon>Pterygota</taxon>
        <taxon>Neoptera</taxon>
        <taxon>Endopterygota</taxon>
        <taxon>Lepidoptera</taxon>
        <taxon>Glossata</taxon>
        <taxon>Ditrysia</taxon>
        <taxon>Tineoidea</taxon>
        <taxon>Psychidae</taxon>
        <taxon>Oiketicinae</taxon>
        <taxon>Eumeta</taxon>
    </lineage>
</organism>
<evidence type="ECO:0000313" key="3">
    <source>
        <dbReference type="Proteomes" id="UP000299102"/>
    </source>
</evidence>
<sequence>MSNLNNTSRSVTSRTKSVAKQMHLKYSILTHIFIHRSLEKQLVHGAGRLRGLAFKPPTPACRGSRAVAAFRHQCDDSGGDRRMNEKTPEIHSKVRLWCGNLDGNSIFCILRLSEPSMYTKLHYPTFIARAVTTKFGRKRFTSRLNFILITVFTPDRSKSKPRPVAEWKSQPGRAETTVEDGRDRKQEIEVEIERRRKQFNIASITSNGIRYESTSRICKSSLREMLCGCAISSCSAE</sequence>